<proteinExistence type="predicted"/>
<feature type="compositionally biased region" description="Gly residues" evidence="1">
    <location>
        <begin position="125"/>
        <end position="134"/>
    </location>
</feature>
<name>F2R3X8_STRVP</name>
<evidence type="ECO:0000256" key="1">
    <source>
        <dbReference type="SAM" id="MobiDB-lite"/>
    </source>
</evidence>
<dbReference type="STRING" id="953739.SVEN_5064"/>
<feature type="region of interest" description="Disordered" evidence="1">
    <location>
        <begin position="40"/>
        <end position="90"/>
    </location>
</feature>
<dbReference type="Proteomes" id="UP000006854">
    <property type="component" value="Chromosome"/>
</dbReference>
<keyword evidence="3" id="KW-1185">Reference proteome</keyword>
<feature type="non-terminal residue" evidence="2">
    <location>
        <position position="134"/>
    </location>
</feature>
<dbReference type="AlphaFoldDB" id="F2R3X8"/>
<gene>
    <name evidence="2" type="ordered locus">SVEN_5064</name>
</gene>
<evidence type="ECO:0000313" key="3">
    <source>
        <dbReference type="Proteomes" id="UP000006854"/>
    </source>
</evidence>
<organism evidence="2 3">
    <name type="scientific">Streptomyces venezuelae (strain ATCC 10712 / CBS 650.69 / DSM 40230 / JCM 4526 / NBRC 13096 / PD 04745)</name>
    <dbReference type="NCBI Taxonomy" id="953739"/>
    <lineage>
        <taxon>Bacteria</taxon>
        <taxon>Bacillati</taxon>
        <taxon>Actinomycetota</taxon>
        <taxon>Actinomycetes</taxon>
        <taxon>Kitasatosporales</taxon>
        <taxon>Streptomycetaceae</taxon>
        <taxon>Streptomyces</taxon>
    </lineage>
</organism>
<protein>
    <submittedName>
        <fullName evidence="2">Endo-1,4-beta-glucanase</fullName>
    </submittedName>
</protein>
<dbReference type="HOGENOM" id="CLU_1900798_0_0_11"/>
<dbReference type="KEGG" id="sve:SVEN_5064"/>
<reference evidence="2 3" key="1">
    <citation type="journal article" date="2011" name="BMC Genomics">
        <title>Genome-wide analysis of the role of GlnR in Streptomyces venezuelae provides new insights into global nitrogen regulation in actinomycetes.</title>
        <authorList>
            <person name="Pullan S.T."/>
            <person name="Bibb M.J."/>
            <person name="Merrick M."/>
        </authorList>
    </citation>
    <scope>NUCLEOTIDE SEQUENCE [LARGE SCALE GENOMIC DNA]</scope>
    <source>
        <strain evidence="2">ATCC 10712</strain>
    </source>
</reference>
<sequence length="134" mass="13695">MARIVPPVVRSAVPDPGGRMSRRTVTAVALTLVSALLLTGCGEDEPPKGPVGPPSTRGEPAAPASGSPFWVDPESDAAKQVRQYEAQGRTEDAKILKRIADRPVAEWPAGDDPVPEITAAAGPVAAGGGEPVLA</sequence>
<accession>F2R3X8</accession>
<evidence type="ECO:0000313" key="2">
    <source>
        <dbReference type="EMBL" id="CCA58350.1"/>
    </source>
</evidence>
<dbReference type="EMBL" id="FR845719">
    <property type="protein sequence ID" value="CCA58350.1"/>
    <property type="molecule type" value="Genomic_DNA"/>
</dbReference>
<feature type="region of interest" description="Disordered" evidence="1">
    <location>
        <begin position="104"/>
        <end position="134"/>
    </location>
</feature>
<dbReference type="eggNOG" id="COG5297">
    <property type="taxonomic scope" value="Bacteria"/>
</dbReference>